<evidence type="ECO:0000313" key="3">
    <source>
        <dbReference type="EMBL" id="CQH59559.1"/>
    </source>
</evidence>
<gene>
    <name evidence="3" type="ORF">HHUB_3008</name>
</gene>
<evidence type="ECO:0000256" key="1">
    <source>
        <dbReference type="ARBA" id="ARBA00008791"/>
    </source>
</evidence>
<dbReference type="InterPro" id="IPR014729">
    <property type="entry name" value="Rossmann-like_a/b/a_fold"/>
</dbReference>
<reference evidence="4" key="1">
    <citation type="journal article" date="2016" name="Environ. Microbiol.">
        <title>The complete genome of a viable archaeum isolated from 123-million-year-old rock salt.</title>
        <authorList>
            <person name="Jaakkola S.T."/>
            <person name="Pfeiffer F."/>
            <person name="Ravantti J.J."/>
            <person name="Guo Q."/>
            <person name="Liu Y."/>
            <person name="Chen X."/>
            <person name="Ma H."/>
            <person name="Yang C."/>
            <person name="Oksanen H.M."/>
            <person name="Bamford D.H."/>
        </authorList>
    </citation>
    <scope>NUCLEOTIDE SEQUENCE</scope>
    <source>
        <strain evidence="4">JI20-1</strain>
    </source>
</reference>
<feature type="domain" description="UspA" evidence="2">
    <location>
        <begin position="1"/>
        <end position="139"/>
    </location>
</feature>
<dbReference type="AlphaFoldDB" id="A0A0U5H3Q7"/>
<dbReference type="SUPFAM" id="SSF52402">
    <property type="entry name" value="Adenine nucleotide alpha hydrolases-like"/>
    <property type="match status" value="1"/>
</dbReference>
<dbReference type="PANTHER" id="PTHR46268:SF6">
    <property type="entry name" value="UNIVERSAL STRESS PROTEIN UP12"/>
    <property type="match status" value="1"/>
</dbReference>
<dbReference type="InterPro" id="IPR006015">
    <property type="entry name" value="Universal_stress_UspA"/>
</dbReference>
<organism evidence="3 4">
    <name type="scientific">Halobacterium hubeiense</name>
    <dbReference type="NCBI Taxonomy" id="1407499"/>
    <lineage>
        <taxon>Archaea</taxon>
        <taxon>Methanobacteriati</taxon>
        <taxon>Methanobacteriota</taxon>
        <taxon>Stenosarchaea group</taxon>
        <taxon>Halobacteria</taxon>
        <taxon>Halobacteriales</taxon>
        <taxon>Halobacteriaceae</taxon>
        <taxon>Halobacterium</taxon>
    </lineage>
</organism>
<dbReference type="OrthoDB" id="105697at2157"/>
<evidence type="ECO:0000313" key="4">
    <source>
        <dbReference type="Proteomes" id="UP000066737"/>
    </source>
</evidence>
<dbReference type="Pfam" id="PF00582">
    <property type="entry name" value="Usp"/>
    <property type="match status" value="1"/>
</dbReference>
<name>A0A0U5H3Q7_9EURY</name>
<dbReference type="CDD" id="cd00293">
    <property type="entry name" value="USP-like"/>
    <property type="match status" value="1"/>
</dbReference>
<keyword evidence="4" id="KW-1185">Reference proteome</keyword>
<dbReference type="Gene3D" id="3.40.50.620">
    <property type="entry name" value="HUPs"/>
    <property type="match status" value="1"/>
</dbReference>
<dbReference type="Proteomes" id="UP000066737">
    <property type="component" value="Chromosome I"/>
</dbReference>
<accession>A0A0U5H3Q7</accession>
<proteinExistence type="inferred from homology"/>
<sequence>MYDAVLVPTDGSDAASAGVTHGLDLAAEFDAVVHALYVVPESERASIVGSGDVGESSVVAAAERAVETVAAAADDRGLDAETEIRSGTPHREILDYADEAGVDLVVMATHGRTGVSRLLSGSVTERVVRNANRPVLVARRTR</sequence>
<dbReference type="PANTHER" id="PTHR46268">
    <property type="entry name" value="STRESS RESPONSE PROTEIN NHAX"/>
    <property type="match status" value="1"/>
</dbReference>
<protein>
    <submittedName>
        <fullName evidence="3">UspA domain protein</fullName>
    </submittedName>
</protein>
<dbReference type="RefSeq" id="WP_059057399.1">
    <property type="nucleotide sequence ID" value="NZ_CEML01000001.1"/>
</dbReference>
<comment type="similarity">
    <text evidence="1">Belongs to the universal stress protein A family.</text>
</comment>
<dbReference type="PRINTS" id="PR01438">
    <property type="entry name" value="UNVRSLSTRESS"/>
</dbReference>
<dbReference type="EMBL" id="LN831302">
    <property type="protein sequence ID" value="CQH59559.1"/>
    <property type="molecule type" value="Genomic_DNA"/>
</dbReference>
<dbReference type="STRING" id="1407499.HHUB_3008"/>
<dbReference type="InterPro" id="IPR006016">
    <property type="entry name" value="UspA"/>
</dbReference>
<dbReference type="KEGG" id="hhb:Hhub_3008"/>
<dbReference type="GeneID" id="26659631"/>
<evidence type="ECO:0000259" key="2">
    <source>
        <dbReference type="Pfam" id="PF00582"/>
    </source>
</evidence>